<dbReference type="EMBL" id="QKRA01000002">
    <property type="protein sequence ID" value="RDL45043.1"/>
    <property type="molecule type" value="Genomic_DNA"/>
</dbReference>
<evidence type="ECO:0000313" key="1">
    <source>
        <dbReference type="EMBL" id="RDL45043.1"/>
    </source>
</evidence>
<gene>
    <name evidence="1" type="ORF">DN730_05345</name>
</gene>
<organism evidence="1 2">
    <name type="scientific">Marinomonas piezotolerans</name>
    <dbReference type="NCBI Taxonomy" id="2213058"/>
    <lineage>
        <taxon>Bacteria</taxon>
        <taxon>Pseudomonadati</taxon>
        <taxon>Pseudomonadota</taxon>
        <taxon>Gammaproteobacteria</taxon>
        <taxon>Oceanospirillales</taxon>
        <taxon>Oceanospirillaceae</taxon>
        <taxon>Marinomonas</taxon>
    </lineage>
</organism>
<dbReference type="AlphaFoldDB" id="A0A370UB68"/>
<dbReference type="Proteomes" id="UP000254326">
    <property type="component" value="Unassembled WGS sequence"/>
</dbReference>
<proteinExistence type="predicted"/>
<dbReference type="RefSeq" id="WP_115467080.1">
    <property type="nucleotide sequence ID" value="NZ_QKRA01000002.1"/>
</dbReference>
<protein>
    <submittedName>
        <fullName evidence="1">Uncharacterized protein</fullName>
    </submittedName>
</protein>
<evidence type="ECO:0000313" key="2">
    <source>
        <dbReference type="Proteomes" id="UP000254326"/>
    </source>
</evidence>
<name>A0A370UB68_9GAMM</name>
<comment type="caution">
    <text evidence="1">The sequence shown here is derived from an EMBL/GenBank/DDBJ whole genome shotgun (WGS) entry which is preliminary data.</text>
</comment>
<keyword evidence="2" id="KW-1185">Reference proteome</keyword>
<sequence length="89" mass="10140">MRVFLNNRACQRGSKGGFFVIHDCIDYRLSYSSSISNNIDLDTSLHAFDSRALYKGKVEAKERSKTMRKRIELHGGWLSEALGGLWLTD</sequence>
<reference evidence="1 2" key="1">
    <citation type="submission" date="2018-06" db="EMBL/GenBank/DDBJ databases">
        <title>Marinomonas sp. YLB-05 draft genome sequence.</title>
        <authorList>
            <person name="Yu L."/>
            <person name="Tang X."/>
        </authorList>
    </citation>
    <scope>NUCLEOTIDE SEQUENCE [LARGE SCALE GENOMIC DNA]</scope>
    <source>
        <strain evidence="1 2">YLB-05</strain>
    </source>
</reference>
<accession>A0A370UB68</accession>